<comment type="similarity">
    <text evidence="1 3">Belongs to the OSBP family.</text>
</comment>
<evidence type="ECO:0000256" key="1">
    <source>
        <dbReference type="ARBA" id="ARBA00008842"/>
    </source>
</evidence>
<dbReference type="PANTHER" id="PTHR10972">
    <property type="entry name" value="OXYSTEROL-BINDING PROTEIN-RELATED"/>
    <property type="match status" value="1"/>
</dbReference>
<dbReference type="GO" id="GO:0016020">
    <property type="term" value="C:membrane"/>
    <property type="evidence" value="ECO:0007669"/>
    <property type="project" value="TreeGrafter"/>
</dbReference>
<protein>
    <recommendedName>
        <fullName evidence="7">Oxysterol-binding protein</fullName>
    </recommendedName>
</protein>
<evidence type="ECO:0000256" key="4">
    <source>
        <dbReference type="SAM" id="MobiDB-lite"/>
    </source>
</evidence>
<evidence type="ECO:0000256" key="3">
    <source>
        <dbReference type="RuleBase" id="RU003844"/>
    </source>
</evidence>
<dbReference type="InterPro" id="IPR000648">
    <property type="entry name" value="Oxysterol-bd"/>
</dbReference>
<dbReference type="PANTHER" id="PTHR10972:SF205">
    <property type="entry name" value="OXYSTEROL-BINDING PROTEIN 1"/>
    <property type="match status" value="1"/>
</dbReference>
<evidence type="ECO:0000256" key="2">
    <source>
        <dbReference type="ARBA" id="ARBA00022553"/>
    </source>
</evidence>
<keyword evidence="2" id="KW-0597">Phosphoprotein</keyword>
<gene>
    <name evidence="5" type="ORF">WJX73_008944</name>
</gene>
<feature type="compositionally biased region" description="Basic and acidic residues" evidence="4">
    <location>
        <begin position="392"/>
        <end position="411"/>
    </location>
</feature>
<evidence type="ECO:0000313" key="6">
    <source>
        <dbReference type="Proteomes" id="UP001465755"/>
    </source>
</evidence>
<dbReference type="InterPro" id="IPR037239">
    <property type="entry name" value="OSBP_sf"/>
</dbReference>
<dbReference type="GO" id="GO:0005829">
    <property type="term" value="C:cytosol"/>
    <property type="evidence" value="ECO:0007669"/>
    <property type="project" value="TreeGrafter"/>
</dbReference>
<dbReference type="EMBL" id="JALJOQ010000160">
    <property type="protein sequence ID" value="KAK9792710.1"/>
    <property type="molecule type" value="Genomic_DNA"/>
</dbReference>
<reference evidence="5 6" key="1">
    <citation type="journal article" date="2024" name="Nat. Commun.">
        <title>Phylogenomics reveals the evolutionary origins of lichenization in chlorophyte algae.</title>
        <authorList>
            <person name="Puginier C."/>
            <person name="Libourel C."/>
            <person name="Otte J."/>
            <person name="Skaloud P."/>
            <person name="Haon M."/>
            <person name="Grisel S."/>
            <person name="Petersen M."/>
            <person name="Berrin J.G."/>
            <person name="Delaux P.M."/>
            <person name="Dal Grande F."/>
            <person name="Keller J."/>
        </authorList>
    </citation>
    <scope>NUCLEOTIDE SEQUENCE [LARGE SCALE GENOMIC DNA]</scope>
    <source>
        <strain evidence="5 6">SAG 2036</strain>
    </source>
</reference>
<sequence length="428" mass="47852">MAKLLKKSLRSKHWNDAPPSSSPPAFDQEDDEFHDAPEALLHPEAHEEGGIAFTNKELLDQQRGAIMEIVKDMGRKLLTGNLNLINMSLPVKMFEPRSYLEKLADVWVYPQYLEEAAKAQDSAQRMRFVVTWFIAGLQHAFQSWRKPFNPILGETWQASLVDGTNIFIEQISHHPPISAFQMVGPGEGYLFTGLSQPAASYLIKSNAIQTSAKGFRRFDFPDGECIDITYPEYMMRGIMYTSMPRAELVGTARFVDHKSRLCCEVVFGKVADSPDDPLLQRTDSFHGTLYRFTSNAQSVSSSTQAKGSRFSYVRSLVGGGGGSGSGSDEPELLCEQVLSTATGNWLSHLDWDGHRFWTLSEARPAVWGPVEAPLPSDCRFREDLRALQAGQDPREAQATKEKLENMQRNDAKLRKPHIEALLAANQGK</sequence>
<comment type="caution">
    <text evidence="5">The sequence shown here is derived from an EMBL/GenBank/DDBJ whole genome shotgun (WGS) entry which is preliminary data.</text>
</comment>
<proteinExistence type="inferred from homology"/>
<name>A0AAW1NRJ3_9CHLO</name>
<evidence type="ECO:0008006" key="7">
    <source>
        <dbReference type="Google" id="ProtNLM"/>
    </source>
</evidence>
<dbReference type="GO" id="GO:0032934">
    <property type="term" value="F:sterol binding"/>
    <property type="evidence" value="ECO:0007669"/>
    <property type="project" value="TreeGrafter"/>
</dbReference>
<dbReference type="AlphaFoldDB" id="A0AAW1NRJ3"/>
<feature type="compositionally biased region" description="Basic residues" evidence="4">
    <location>
        <begin position="1"/>
        <end position="12"/>
    </location>
</feature>
<feature type="region of interest" description="Disordered" evidence="4">
    <location>
        <begin position="388"/>
        <end position="411"/>
    </location>
</feature>
<dbReference type="SUPFAM" id="SSF144000">
    <property type="entry name" value="Oxysterol-binding protein-like"/>
    <property type="match status" value="1"/>
</dbReference>
<dbReference type="Gene3D" id="2.40.160.120">
    <property type="match status" value="1"/>
</dbReference>
<dbReference type="Pfam" id="PF01237">
    <property type="entry name" value="Oxysterol_BP"/>
    <property type="match status" value="1"/>
</dbReference>
<organism evidence="5 6">
    <name type="scientific">Symbiochloris irregularis</name>
    <dbReference type="NCBI Taxonomy" id="706552"/>
    <lineage>
        <taxon>Eukaryota</taxon>
        <taxon>Viridiplantae</taxon>
        <taxon>Chlorophyta</taxon>
        <taxon>core chlorophytes</taxon>
        <taxon>Trebouxiophyceae</taxon>
        <taxon>Trebouxiales</taxon>
        <taxon>Trebouxiaceae</taxon>
        <taxon>Symbiochloris</taxon>
    </lineage>
</organism>
<keyword evidence="6" id="KW-1185">Reference proteome</keyword>
<accession>A0AAW1NRJ3</accession>
<dbReference type="PROSITE" id="PS01013">
    <property type="entry name" value="OSBP"/>
    <property type="match status" value="1"/>
</dbReference>
<dbReference type="Proteomes" id="UP001465755">
    <property type="component" value="Unassembled WGS sequence"/>
</dbReference>
<feature type="region of interest" description="Disordered" evidence="4">
    <location>
        <begin position="1"/>
        <end position="30"/>
    </location>
</feature>
<dbReference type="InterPro" id="IPR018494">
    <property type="entry name" value="Oxysterol-bd_CS"/>
</dbReference>
<evidence type="ECO:0000313" key="5">
    <source>
        <dbReference type="EMBL" id="KAK9792710.1"/>
    </source>
</evidence>